<dbReference type="InterPro" id="IPR038765">
    <property type="entry name" value="Papain-like_cys_pep_sf"/>
</dbReference>
<feature type="domain" description="Ubiquitin-like protease family profile" evidence="6">
    <location>
        <begin position="1"/>
        <end position="171"/>
    </location>
</feature>
<comment type="caution">
    <text evidence="7">The sequence shown here is derived from an EMBL/GenBank/DDBJ whole genome shotgun (WGS) entry which is preliminary data.</text>
</comment>
<dbReference type="GO" id="GO:0016926">
    <property type="term" value="P:protein desumoylation"/>
    <property type="evidence" value="ECO:0007669"/>
    <property type="project" value="TreeGrafter"/>
</dbReference>
<dbReference type="PANTHER" id="PTHR12606">
    <property type="entry name" value="SENTRIN/SUMO-SPECIFIC PROTEASE"/>
    <property type="match status" value="1"/>
</dbReference>
<protein>
    <recommendedName>
        <fullName evidence="6">Ubiquitin-like protease family profile domain-containing protein</fullName>
    </recommendedName>
</protein>
<dbReference type="SUPFAM" id="SSF54001">
    <property type="entry name" value="Cysteine proteinases"/>
    <property type="match status" value="2"/>
</dbReference>
<proteinExistence type="inferred from homology"/>
<keyword evidence="2" id="KW-0645">Protease</keyword>
<keyword evidence="8" id="KW-1185">Reference proteome</keyword>
<dbReference type="Gene3D" id="3.40.395.10">
    <property type="entry name" value="Adenoviral Proteinase, Chain A"/>
    <property type="match status" value="1"/>
</dbReference>
<dbReference type="PROSITE" id="PS50600">
    <property type="entry name" value="ULP_PROTEASE"/>
    <property type="match status" value="1"/>
</dbReference>
<dbReference type="Pfam" id="PF02902">
    <property type="entry name" value="Peptidase_C48"/>
    <property type="match status" value="1"/>
</dbReference>
<dbReference type="GO" id="GO:0005634">
    <property type="term" value="C:nucleus"/>
    <property type="evidence" value="ECO:0007669"/>
    <property type="project" value="TreeGrafter"/>
</dbReference>
<dbReference type="AlphaFoldDB" id="A0A8T0XC80"/>
<evidence type="ECO:0000256" key="3">
    <source>
        <dbReference type="ARBA" id="ARBA00022801"/>
    </source>
</evidence>
<dbReference type="InterPro" id="IPR003653">
    <property type="entry name" value="Peptidase_C48_C"/>
</dbReference>
<evidence type="ECO:0000256" key="5">
    <source>
        <dbReference type="SAM" id="MobiDB-lite"/>
    </source>
</evidence>
<comment type="similarity">
    <text evidence="1">Belongs to the peptidase C48 family.</text>
</comment>
<accession>A0A8T0XC80</accession>
<dbReference type="EMBL" id="CM029037">
    <property type="protein sequence ID" value="KAG2656368.1"/>
    <property type="molecule type" value="Genomic_DNA"/>
</dbReference>
<evidence type="ECO:0000259" key="6">
    <source>
        <dbReference type="PROSITE" id="PS50600"/>
    </source>
</evidence>
<evidence type="ECO:0000256" key="4">
    <source>
        <dbReference type="ARBA" id="ARBA00022807"/>
    </source>
</evidence>
<organism evidence="7 8">
    <name type="scientific">Panicum virgatum</name>
    <name type="common">Blackwell switchgrass</name>
    <dbReference type="NCBI Taxonomy" id="38727"/>
    <lineage>
        <taxon>Eukaryota</taxon>
        <taxon>Viridiplantae</taxon>
        <taxon>Streptophyta</taxon>
        <taxon>Embryophyta</taxon>
        <taxon>Tracheophyta</taxon>
        <taxon>Spermatophyta</taxon>
        <taxon>Magnoliopsida</taxon>
        <taxon>Liliopsida</taxon>
        <taxon>Poales</taxon>
        <taxon>Poaceae</taxon>
        <taxon>PACMAD clade</taxon>
        <taxon>Panicoideae</taxon>
        <taxon>Panicodae</taxon>
        <taxon>Paniceae</taxon>
        <taxon>Panicinae</taxon>
        <taxon>Panicum</taxon>
        <taxon>Panicum sect. Hiantes</taxon>
    </lineage>
</organism>
<feature type="compositionally biased region" description="Polar residues" evidence="5">
    <location>
        <begin position="236"/>
        <end position="248"/>
    </location>
</feature>
<dbReference type="GO" id="GO:0016929">
    <property type="term" value="F:deSUMOylase activity"/>
    <property type="evidence" value="ECO:0007669"/>
    <property type="project" value="TreeGrafter"/>
</dbReference>
<keyword evidence="3" id="KW-0378">Hydrolase</keyword>
<evidence type="ECO:0000313" key="7">
    <source>
        <dbReference type="EMBL" id="KAG2656368.1"/>
    </source>
</evidence>
<feature type="region of interest" description="Disordered" evidence="5">
    <location>
        <begin position="229"/>
        <end position="248"/>
    </location>
</feature>
<evidence type="ECO:0000256" key="1">
    <source>
        <dbReference type="ARBA" id="ARBA00005234"/>
    </source>
</evidence>
<evidence type="ECO:0000256" key="2">
    <source>
        <dbReference type="ARBA" id="ARBA00022670"/>
    </source>
</evidence>
<sequence length="507" mass="59235">MECLFNGDMQLDGEALSAYIHCMRDEEHLLCREGGKVFLENTFISSLLKRDGDPDVVLNYKEDPIDKRVENYLQADMFHWYLAVVNAKKCEIHVLDSMGLQIQDRKDLKIILKGLERQIKYVEQHKQLNRDKWQHLDVASRPWPIIEKITKQMQTDGVSCGLWMITFMEYWTGSSLSDNVTQNDITNFRFKLPAILWDSRLNTKKGYQQPEQTSEVIDSPSDVEIIDAPDELSKPPNASQQLQSDASPNVLSNTVRSTNIQELLYVLSNYIMSMDSNAEYLQKEWIRSTKPYPISLSLKKLKDILDVNKPMDPDCFNMAVRMLACNEAFLWCEDKYHYMDLQFCSISDFARDPRRRAKLDINQLAKLFECWPNMEYNISHCSNILLPYNILGHFTLFILNMGARSVCIMDPMPLPAWLKAYPAWNDHIYVWDRKLPPWVPKTLDWNLTGFLVINFMQSWDGIRLPLISTVRNVLRTKFLVDLLKYEENEAKDNIPGEIQEILKHLRM</sequence>
<reference evidence="7" key="1">
    <citation type="submission" date="2020-05" db="EMBL/GenBank/DDBJ databases">
        <title>WGS assembly of Panicum virgatum.</title>
        <authorList>
            <person name="Lovell J.T."/>
            <person name="Jenkins J."/>
            <person name="Shu S."/>
            <person name="Juenger T.E."/>
            <person name="Schmutz J."/>
        </authorList>
    </citation>
    <scope>NUCLEOTIDE SEQUENCE</scope>
    <source>
        <strain evidence="7">AP13</strain>
    </source>
</reference>
<evidence type="ECO:0000313" key="8">
    <source>
        <dbReference type="Proteomes" id="UP000823388"/>
    </source>
</evidence>
<keyword evidence="4" id="KW-0788">Thiol protease</keyword>
<dbReference type="GO" id="GO:0006508">
    <property type="term" value="P:proteolysis"/>
    <property type="evidence" value="ECO:0007669"/>
    <property type="project" value="UniProtKB-KW"/>
</dbReference>
<gene>
    <name evidence="7" type="ORF">PVAP13_1KG077854</name>
</gene>
<name>A0A8T0XC80_PANVG</name>
<dbReference type="Proteomes" id="UP000823388">
    <property type="component" value="Chromosome 1K"/>
</dbReference>
<dbReference type="PANTHER" id="PTHR12606:SF150">
    <property type="entry name" value="UBIQUITIN-LIKE PROTEASE FAMILY PROFILE DOMAIN-CONTAINING PROTEIN"/>
    <property type="match status" value="1"/>
</dbReference>